<dbReference type="PANTHER" id="PTHR12526">
    <property type="entry name" value="GLYCOSYLTRANSFERASE"/>
    <property type="match status" value="1"/>
</dbReference>
<dbReference type="PANTHER" id="PTHR12526:SF630">
    <property type="entry name" value="GLYCOSYLTRANSFERASE"/>
    <property type="match status" value="1"/>
</dbReference>
<organism evidence="3 4">
    <name type="scientific">Celeribacter persicus</name>
    <dbReference type="NCBI Taxonomy" id="1651082"/>
    <lineage>
        <taxon>Bacteria</taxon>
        <taxon>Pseudomonadati</taxon>
        <taxon>Pseudomonadota</taxon>
        <taxon>Alphaproteobacteria</taxon>
        <taxon>Rhodobacterales</taxon>
        <taxon>Roseobacteraceae</taxon>
        <taxon>Celeribacter</taxon>
    </lineage>
</organism>
<protein>
    <submittedName>
        <fullName evidence="3">Glycosyltransferase involved in cell wall biosynthesis</fullName>
    </submittedName>
</protein>
<name>A0A2T5HTT4_9RHOB</name>
<dbReference type="RefSeq" id="WP_107815645.1">
    <property type="nucleotide sequence ID" value="NZ_QAOH01000003.1"/>
</dbReference>
<dbReference type="Proteomes" id="UP000244077">
    <property type="component" value="Unassembled WGS sequence"/>
</dbReference>
<sequence>MAHAPQSLRICLSLGALTQGGIRTAFLALAQALTDLGHRVDLLVIGPVPREVQIPKSVSVIGLGARTRGALFRAVGYLKTAQPDLIITARVYIDLLMLLARKLARCRQARLVWTFHTHQSLEAASKPRAWQVLYRAAFAVSGHVDHLIAVSGGVADDIEARFLPARYGTARRRVEIIHNPIALPMNTDRTAPHPWLEPDSKRPFTLVACGRLVPQKDYVTLLNAISCQTSGRPVRLIVLGEGPLRGELLQRVEALSLQDRVIFPGHVENPMDFMRFADLFVSSALWEGFGIAIAEALASRCPVIATDCPSGPSEILERGRYGRLVPPGNAGALADAITEAANGNGRVLTEEEAQQALQRFLPSTVAQSYLALLNDSVPHPGISG</sequence>
<dbReference type="CDD" id="cd03811">
    <property type="entry name" value="GT4_GT28_WabH-like"/>
    <property type="match status" value="1"/>
</dbReference>
<dbReference type="EMBL" id="QAOH01000003">
    <property type="protein sequence ID" value="PTQ74993.1"/>
    <property type="molecule type" value="Genomic_DNA"/>
</dbReference>
<keyword evidence="3" id="KW-0808">Transferase</keyword>
<evidence type="ECO:0000259" key="2">
    <source>
        <dbReference type="Pfam" id="PF13439"/>
    </source>
</evidence>
<dbReference type="InterPro" id="IPR028098">
    <property type="entry name" value="Glyco_trans_4-like_N"/>
</dbReference>
<keyword evidence="4" id="KW-1185">Reference proteome</keyword>
<proteinExistence type="predicted"/>
<dbReference type="AlphaFoldDB" id="A0A2T5HTT4"/>
<evidence type="ECO:0000313" key="4">
    <source>
        <dbReference type="Proteomes" id="UP000244077"/>
    </source>
</evidence>
<dbReference type="SUPFAM" id="SSF53756">
    <property type="entry name" value="UDP-Glycosyltransferase/glycogen phosphorylase"/>
    <property type="match status" value="1"/>
</dbReference>
<dbReference type="OrthoDB" id="9790710at2"/>
<dbReference type="Pfam" id="PF13439">
    <property type="entry name" value="Glyco_transf_4"/>
    <property type="match status" value="1"/>
</dbReference>
<gene>
    <name evidence="3" type="ORF">C8N42_103286</name>
</gene>
<dbReference type="Gene3D" id="3.40.50.2000">
    <property type="entry name" value="Glycogen Phosphorylase B"/>
    <property type="match status" value="2"/>
</dbReference>
<dbReference type="GO" id="GO:0016757">
    <property type="term" value="F:glycosyltransferase activity"/>
    <property type="evidence" value="ECO:0007669"/>
    <property type="project" value="UniProtKB-ARBA"/>
</dbReference>
<comment type="caution">
    <text evidence="3">The sequence shown here is derived from an EMBL/GenBank/DDBJ whole genome shotgun (WGS) entry which is preliminary data.</text>
</comment>
<accession>A0A2T5HTT4</accession>
<evidence type="ECO:0000313" key="3">
    <source>
        <dbReference type="EMBL" id="PTQ74993.1"/>
    </source>
</evidence>
<feature type="domain" description="Glycosyltransferase subfamily 4-like N-terminal" evidence="2">
    <location>
        <begin position="20"/>
        <end position="181"/>
    </location>
</feature>
<dbReference type="Pfam" id="PF00534">
    <property type="entry name" value="Glycos_transf_1"/>
    <property type="match status" value="1"/>
</dbReference>
<reference evidence="3 4" key="1">
    <citation type="submission" date="2018-04" db="EMBL/GenBank/DDBJ databases">
        <title>Genomic Encyclopedia of Archaeal and Bacterial Type Strains, Phase II (KMG-II): from individual species to whole genera.</title>
        <authorList>
            <person name="Goeker M."/>
        </authorList>
    </citation>
    <scope>NUCLEOTIDE SEQUENCE [LARGE SCALE GENOMIC DNA]</scope>
    <source>
        <strain evidence="3 4">DSM 100434</strain>
    </source>
</reference>
<feature type="domain" description="Glycosyl transferase family 1" evidence="1">
    <location>
        <begin position="201"/>
        <end position="344"/>
    </location>
</feature>
<dbReference type="InterPro" id="IPR001296">
    <property type="entry name" value="Glyco_trans_1"/>
</dbReference>
<evidence type="ECO:0000259" key="1">
    <source>
        <dbReference type="Pfam" id="PF00534"/>
    </source>
</evidence>